<dbReference type="InterPro" id="IPR036291">
    <property type="entry name" value="NAD(P)-bd_dom_sf"/>
</dbReference>
<protein>
    <submittedName>
        <fullName evidence="4">3 beta-hydroxysteroid dehydrogenase/Delta 5--&gt;4-isomerase</fullName>
    </submittedName>
</protein>
<evidence type="ECO:0000259" key="3">
    <source>
        <dbReference type="Pfam" id="PF01073"/>
    </source>
</evidence>
<dbReference type="Proteomes" id="UP000318053">
    <property type="component" value="Unassembled WGS sequence"/>
</dbReference>
<evidence type="ECO:0000313" key="5">
    <source>
        <dbReference type="Proteomes" id="UP000318053"/>
    </source>
</evidence>
<proteinExistence type="inferred from homology"/>
<organism evidence="4 5">
    <name type="scientific">Allorhodopirellula solitaria</name>
    <dbReference type="NCBI Taxonomy" id="2527987"/>
    <lineage>
        <taxon>Bacteria</taxon>
        <taxon>Pseudomonadati</taxon>
        <taxon>Planctomycetota</taxon>
        <taxon>Planctomycetia</taxon>
        <taxon>Pirellulales</taxon>
        <taxon>Pirellulaceae</taxon>
        <taxon>Allorhodopirellula</taxon>
    </lineage>
</organism>
<dbReference type="Pfam" id="PF01073">
    <property type="entry name" value="3Beta_HSD"/>
    <property type="match status" value="1"/>
</dbReference>
<dbReference type="InterPro" id="IPR050177">
    <property type="entry name" value="Lipid_A_modif_metabolic_enz"/>
</dbReference>
<dbReference type="PANTHER" id="PTHR43245:SF51">
    <property type="entry name" value="SHORT CHAIN DEHYDROGENASE_REDUCTASE FAMILY 42E, MEMBER 2"/>
    <property type="match status" value="1"/>
</dbReference>
<evidence type="ECO:0000313" key="4">
    <source>
        <dbReference type="EMBL" id="TWT65984.1"/>
    </source>
</evidence>
<dbReference type="EMBL" id="SJPK01000006">
    <property type="protein sequence ID" value="TWT65984.1"/>
    <property type="molecule type" value="Genomic_DNA"/>
</dbReference>
<dbReference type="Gene3D" id="3.40.50.720">
    <property type="entry name" value="NAD(P)-binding Rossmann-like Domain"/>
    <property type="match status" value="1"/>
</dbReference>
<gene>
    <name evidence="4" type="ORF">CA85_28430</name>
</gene>
<comment type="caution">
    <text evidence="4">The sequence shown here is derived from an EMBL/GenBank/DDBJ whole genome shotgun (WGS) entry which is preliminary data.</text>
</comment>
<reference evidence="4 5" key="1">
    <citation type="submission" date="2019-02" db="EMBL/GenBank/DDBJ databases">
        <title>Deep-cultivation of Planctomycetes and their phenomic and genomic characterization uncovers novel biology.</title>
        <authorList>
            <person name="Wiegand S."/>
            <person name="Jogler M."/>
            <person name="Boedeker C."/>
            <person name="Pinto D."/>
            <person name="Vollmers J."/>
            <person name="Rivas-Marin E."/>
            <person name="Kohn T."/>
            <person name="Peeters S.H."/>
            <person name="Heuer A."/>
            <person name="Rast P."/>
            <person name="Oberbeckmann S."/>
            <person name="Bunk B."/>
            <person name="Jeske O."/>
            <person name="Meyerdierks A."/>
            <person name="Storesund J.E."/>
            <person name="Kallscheuer N."/>
            <person name="Luecker S."/>
            <person name="Lage O.M."/>
            <person name="Pohl T."/>
            <person name="Merkel B.J."/>
            <person name="Hornburger P."/>
            <person name="Mueller R.-W."/>
            <person name="Bruemmer F."/>
            <person name="Labrenz M."/>
            <person name="Spormann A.M."/>
            <person name="Op Den Camp H."/>
            <person name="Overmann J."/>
            <person name="Amann R."/>
            <person name="Jetten M.S.M."/>
            <person name="Mascher T."/>
            <person name="Medema M.H."/>
            <person name="Devos D.P."/>
            <person name="Kaster A.-K."/>
            <person name="Ovreas L."/>
            <person name="Rohde M."/>
            <person name="Galperin M.Y."/>
            <person name="Jogler C."/>
        </authorList>
    </citation>
    <scope>NUCLEOTIDE SEQUENCE [LARGE SCALE GENOMIC DNA]</scope>
    <source>
        <strain evidence="4 5">CA85</strain>
    </source>
</reference>
<accession>A0A5C5XST5</accession>
<keyword evidence="5" id="KW-1185">Reference proteome</keyword>
<keyword evidence="2" id="KW-0560">Oxidoreductase</keyword>
<feature type="domain" description="3-beta hydroxysteroid dehydrogenase/isomerase" evidence="3">
    <location>
        <begin position="4"/>
        <end position="256"/>
    </location>
</feature>
<comment type="similarity">
    <text evidence="1">Belongs to the 3-beta-HSD family.</text>
</comment>
<dbReference type="PANTHER" id="PTHR43245">
    <property type="entry name" value="BIFUNCTIONAL POLYMYXIN RESISTANCE PROTEIN ARNA"/>
    <property type="match status" value="1"/>
</dbReference>
<name>A0A5C5XST5_9BACT</name>
<dbReference type="GO" id="GO:0006694">
    <property type="term" value="P:steroid biosynthetic process"/>
    <property type="evidence" value="ECO:0007669"/>
    <property type="project" value="InterPro"/>
</dbReference>
<sequence length="334" mass="36675">MRILVTGCSGFLGGEIVRQLLSRGDDVVGLSRRETPELVRAGMQHHRGDLTDAAYVQRTITEVDAVIHTAAVAGVWGEWRYFFDNNVVATRNVLAACQNSGVTKCVYTSSPSVTFAGGHQSGIDESAPYPDRWLCHYPHTKAIAEQEVIAADTAGGLRTLSLRPHLIWGNGDPHLVPRLLERARSGKLRIIGDGQNRIDTVHVHNAALAHLCAVDTLDATPESAAGRSYFIAQDEPVLCWPWIARLCETYGEPPPSRHISYRSAYAIGAGCEAVYKTLRRKSEPPMTRFVAAQLAKDHYFDITAAKQRLGYEPRVSMEEGLAELAVTDLARNAF</sequence>
<dbReference type="AlphaFoldDB" id="A0A5C5XST5"/>
<dbReference type="GO" id="GO:0016616">
    <property type="term" value="F:oxidoreductase activity, acting on the CH-OH group of donors, NAD or NADP as acceptor"/>
    <property type="evidence" value="ECO:0007669"/>
    <property type="project" value="InterPro"/>
</dbReference>
<evidence type="ECO:0000256" key="1">
    <source>
        <dbReference type="ARBA" id="ARBA00009219"/>
    </source>
</evidence>
<evidence type="ECO:0000256" key="2">
    <source>
        <dbReference type="ARBA" id="ARBA00023002"/>
    </source>
</evidence>
<dbReference type="RefSeq" id="WP_146391821.1">
    <property type="nucleotide sequence ID" value="NZ_SJPK01000006.1"/>
</dbReference>
<dbReference type="OrthoDB" id="9811743at2"/>
<dbReference type="SUPFAM" id="SSF51735">
    <property type="entry name" value="NAD(P)-binding Rossmann-fold domains"/>
    <property type="match status" value="1"/>
</dbReference>
<dbReference type="GO" id="GO:0016853">
    <property type="term" value="F:isomerase activity"/>
    <property type="evidence" value="ECO:0007669"/>
    <property type="project" value="UniProtKB-KW"/>
</dbReference>
<dbReference type="InterPro" id="IPR002225">
    <property type="entry name" value="3Beta_OHSteriod_DH/Estase"/>
</dbReference>
<keyword evidence="4" id="KW-0413">Isomerase</keyword>